<gene>
    <name evidence="1" type="ORF">SDC9_64705</name>
</gene>
<dbReference type="InterPro" id="IPR007553">
    <property type="entry name" value="2-thiour_desulf"/>
</dbReference>
<comment type="caution">
    <text evidence="1">The sequence shown here is derived from an EMBL/GenBank/DDBJ whole genome shotgun (WGS) entry which is preliminary data.</text>
</comment>
<sequence length="148" mass="15700">MRISDSPVLVSACLLGLRCRYNAEPVTNERVLALAKTHALIPVCPEQLGGLSTPRPPAERLGERVVSNDGTDVTSAFVRGAEETLLLARTLGCKTAILKARSPSCGHGRIYDGSFSGTLIPGSGVTAELLAKNGIRVFTEDELPDQID</sequence>
<dbReference type="PANTHER" id="PTHR30087:SF1">
    <property type="entry name" value="HYPOTHETICAL CYTOSOLIC PROTEIN"/>
    <property type="match status" value="1"/>
</dbReference>
<accession>A0A644XQ71</accession>
<name>A0A644XQ71_9ZZZZ</name>
<proteinExistence type="predicted"/>
<dbReference type="PANTHER" id="PTHR30087">
    <property type="entry name" value="INNER MEMBRANE PROTEIN"/>
    <property type="match status" value="1"/>
</dbReference>
<organism evidence="1">
    <name type="scientific">bioreactor metagenome</name>
    <dbReference type="NCBI Taxonomy" id="1076179"/>
    <lineage>
        <taxon>unclassified sequences</taxon>
        <taxon>metagenomes</taxon>
        <taxon>ecological metagenomes</taxon>
    </lineage>
</organism>
<reference evidence="1" key="1">
    <citation type="submission" date="2019-08" db="EMBL/GenBank/DDBJ databases">
        <authorList>
            <person name="Kucharzyk K."/>
            <person name="Murdoch R.W."/>
            <person name="Higgins S."/>
            <person name="Loffler F."/>
        </authorList>
    </citation>
    <scope>NUCLEOTIDE SEQUENCE</scope>
</reference>
<protein>
    <submittedName>
        <fullName evidence="1">Uncharacterized protein</fullName>
    </submittedName>
</protein>
<dbReference type="Pfam" id="PF04463">
    <property type="entry name" value="2-thiour_desulf"/>
    <property type="match status" value="1"/>
</dbReference>
<evidence type="ECO:0000313" key="1">
    <source>
        <dbReference type="EMBL" id="MPM18299.1"/>
    </source>
</evidence>
<dbReference type="EMBL" id="VSSQ01002956">
    <property type="protein sequence ID" value="MPM18299.1"/>
    <property type="molecule type" value="Genomic_DNA"/>
</dbReference>
<dbReference type="AlphaFoldDB" id="A0A644XQ71"/>